<evidence type="ECO:0008006" key="5">
    <source>
        <dbReference type="Google" id="ProtNLM"/>
    </source>
</evidence>
<evidence type="ECO:0000256" key="1">
    <source>
        <dbReference type="SAM" id="MobiDB-lite"/>
    </source>
</evidence>
<feature type="compositionally biased region" description="Polar residues" evidence="1">
    <location>
        <begin position="131"/>
        <end position="145"/>
    </location>
</feature>
<evidence type="ECO:0000313" key="3">
    <source>
        <dbReference type="EMBL" id="EXM41089.1"/>
    </source>
</evidence>
<dbReference type="OrthoDB" id="1822804at2"/>
<dbReference type="EMBL" id="JEOB01000001">
    <property type="protein sequence ID" value="EXM41089.1"/>
    <property type="molecule type" value="Genomic_DNA"/>
</dbReference>
<keyword evidence="2" id="KW-0812">Transmembrane</keyword>
<evidence type="ECO:0000256" key="2">
    <source>
        <dbReference type="SAM" id="Phobius"/>
    </source>
</evidence>
<proteinExistence type="predicted"/>
<dbReference type="RefSeq" id="WP_037285222.1">
    <property type="nucleotide sequence ID" value="NZ_JEOB01000001.1"/>
</dbReference>
<dbReference type="AlphaFoldDB" id="A0A011UKD8"/>
<evidence type="ECO:0000313" key="4">
    <source>
        <dbReference type="Proteomes" id="UP000021369"/>
    </source>
</evidence>
<feature type="transmembrane region" description="Helical" evidence="2">
    <location>
        <begin position="45"/>
        <end position="65"/>
    </location>
</feature>
<protein>
    <recommendedName>
        <fullName evidence="5">Zinc-ribbon domain-containing protein</fullName>
    </recommendedName>
</protein>
<keyword evidence="2" id="KW-0472">Membrane</keyword>
<accession>A0A011UKD8</accession>
<dbReference type="Proteomes" id="UP000021369">
    <property type="component" value="Unassembled WGS sequence"/>
</dbReference>
<name>A0A011UKD8_RUMAL</name>
<gene>
    <name evidence="3" type="ORF">RASY3_03970</name>
</gene>
<sequence>MNTFVCPHCVGEVPEGMRFCPHCMTVLAEPQAIEIGAKGRKKNSLVFITVLCACIVTGAAVYFAARGHNDISVQKNNTDTEVSADVSEVSETESFTSDVDSWVDSMTESIPDNIVTDESSSAESHDETESSADSSVNEHITEQGITPESLYADIKDWCGTHPPKYFGVESAEDISAEQDGDTTMFAFADKGGARIFIGTDKDKNASLIIRLNNISADGNNEHGEELLSALGEILFDIDLSGRDGNFTENGYAFEVICTDYPDMFYTEYLIIAEKL</sequence>
<feature type="region of interest" description="Disordered" evidence="1">
    <location>
        <begin position="114"/>
        <end position="145"/>
    </location>
</feature>
<keyword evidence="2" id="KW-1133">Transmembrane helix</keyword>
<comment type="caution">
    <text evidence="3">The sequence shown here is derived from an EMBL/GenBank/DDBJ whole genome shotgun (WGS) entry which is preliminary data.</text>
</comment>
<reference evidence="3 4" key="1">
    <citation type="submission" date="2013-06" db="EMBL/GenBank/DDBJ databases">
        <title>Rumen cellulosomics: divergent fiber-degrading strategies revealed by comparative genome-wide analysis of six Ruminococcal strains.</title>
        <authorList>
            <person name="Dassa B."/>
            <person name="Borovok I."/>
            <person name="Lamed R."/>
            <person name="Flint H."/>
            <person name="Yeoman C.J."/>
            <person name="White B."/>
            <person name="Bayer E.A."/>
        </authorList>
    </citation>
    <scope>NUCLEOTIDE SEQUENCE [LARGE SCALE GENOMIC DNA]</scope>
    <source>
        <strain evidence="3 4">SY3</strain>
    </source>
</reference>
<dbReference type="PATRIC" id="fig|1341156.4.peg.512"/>
<keyword evidence="4" id="KW-1185">Reference proteome</keyword>
<organism evidence="3 4">
    <name type="scientific">Ruminococcus albus SY3</name>
    <dbReference type="NCBI Taxonomy" id="1341156"/>
    <lineage>
        <taxon>Bacteria</taxon>
        <taxon>Bacillati</taxon>
        <taxon>Bacillota</taxon>
        <taxon>Clostridia</taxon>
        <taxon>Eubacteriales</taxon>
        <taxon>Oscillospiraceae</taxon>
        <taxon>Ruminococcus</taxon>
    </lineage>
</organism>